<feature type="transmembrane region" description="Helical" evidence="8">
    <location>
        <begin position="261"/>
        <end position="279"/>
    </location>
</feature>
<feature type="transmembrane region" description="Helical" evidence="8">
    <location>
        <begin position="356"/>
        <end position="375"/>
    </location>
</feature>
<reference evidence="9 10" key="1">
    <citation type="journal article" date="2011" name="Front. Microbiol.">
        <title>Genomic signatures of strain selection and enhancement in Bacillus atrophaeus var. globigii, a historical biowarfare simulant.</title>
        <authorList>
            <person name="Gibbons H.S."/>
            <person name="Broomall S.M."/>
            <person name="McNew L.A."/>
            <person name="Daligault H."/>
            <person name="Chapman C."/>
            <person name="Bruce D."/>
            <person name="Karavis M."/>
            <person name="Krepps M."/>
            <person name="McGregor P.A."/>
            <person name="Hong C."/>
            <person name="Park K.H."/>
            <person name="Akmal A."/>
            <person name="Feldman A."/>
            <person name="Lin J.S."/>
            <person name="Chang W.E."/>
            <person name="Higgs B.W."/>
            <person name="Demirev P."/>
            <person name="Lindquist J."/>
            <person name="Liem A."/>
            <person name="Fochler E."/>
            <person name="Read T.D."/>
            <person name="Tapia R."/>
            <person name="Johnson S."/>
            <person name="Bishop-Lilly K.A."/>
            <person name="Detter C."/>
            <person name="Han C."/>
            <person name="Sozhamannan S."/>
            <person name="Rosenzweig C.N."/>
            <person name="Skowronski E.W."/>
        </authorList>
    </citation>
    <scope>NUCLEOTIDE SEQUENCE [LARGE SCALE GENOMIC DNA]</scope>
    <source>
        <strain evidence="9 10">TPS4-2</strain>
    </source>
</reference>
<dbReference type="PANTHER" id="PTHR30462:SF3">
    <property type="entry name" value="INTERMEMBRANE TRANSPORT PROTEIN PQIA"/>
    <property type="match status" value="1"/>
</dbReference>
<dbReference type="InterPro" id="IPR007498">
    <property type="entry name" value="PqiA-like"/>
</dbReference>
<evidence type="ECO:0000256" key="3">
    <source>
        <dbReference type="ARBA" id="ARBA00022475"/>
    </source>
</evidence>
<evidence type="ECO:0000313" key="10">
    <source>
        <dbReference type="Proteomes" id="UP000288361"/>
    </source>
</evidence>
<dbReference type="NCBIfam" id="TIGR00155">
    <property type="entry name" value="pqiA_fam"/>
    <property type="match status" value="1"/>
</dbReference>
<dbReference type="AlphaFoldDB" id="A0A432YN83"/>
<feature type="transmembrane region" description="Helical" evidence="8">
    <location>
        <begin position="103"/>
        <end position="130"/>
    </location>
</feature>
<gene>
    <name evidence="9" type="ORF">CWI73_10570</name>
</gene>
<comment type="similarity">
    <text evidence="2">Belongs to the PqiA family.</text>
</comment>
<accession>A0A432YN83</accession>
<feature type="transmembrane region" description="Helical" evidence="8">
    <location>
        <begin position="310"/>
        <end position="335"/>
    </location>
</feature>
<evidence type="ECO:0000256" key="2">
    <source>
        <dbReference type="ARBA" id="ARBA00007555"/>
    </source>
</evidence>
<evidence type="ECO:0000313" key="9">
    <source>
        <dbReference type="EMBL" id="RUO62358.1"/>
    </source>
</evidence>
<dbReference type="PANTHER" id="PTHR30462">
    <property type="entry name" value="INTERMEMBRANE TRANSPORT PROTEIN PQIB-RELATED"/>
    <property type="match status" value="1"/>
</dbReference>
<evidence type="ECO:0000256" key="8">
    <source>
        <dbReference type="SAM" id="Phobius"/>
    </source>
</evidence>
<feature type="transmembrane region" description="Helical" evidence="8">
    <location>
        <begin position="56"/>
        <end position="78"/>
    </location>
</feature>
<proteinExistence type="inferred from homology"/>
<comment type="subcellular location">
    <subcellularLocation>
        <location evidence="1">Cell inner membrane</location>
        <topology evidence="1">Multi-pass membrane protein</topology>
    </subcellularLocation>
</comment>
<feature type="transmembrane region" description="Helical" evidence="8">
    <location>
        <begin position="381"/>
        <end position="403"/>
    </location>
</feature>
<evidence type="ECO:0000256" key="5">
    <source>
        <dbReference type="ARBA" id="ARBA00022692"/>
    </source>
</evidence>
<feature type="transmembrane region" description="Helical" evidence="8">
    <location>
        <begin position="178"/>
        <end position="197"/>
    </location>
</feature>
<feature type="transmembrane region" description="Helical" evidence="8">
    <location>
        <begin position="151"/>
        <end position="172"/>
    </location>
</feature>
<dbReference type="InterPro" id="IPR005219">
    <property type="entry name" value="PqiA-like_proteobact"/>
</dbReference>
<dbReference type="RefSeq" id="WP_126752743.1">
    <property type="nucleotide sequence ID" value="NZ_JBHUMT010000016.1"/>
</dbReference>
<protein>
    <submittedName>
        <fullName evidence="9">Paraquat-inducible protein</fullName>
    </submittedName>
</protein>
<keyword evidence="3" id="KW-1003">Cell membrane</keyword>
<dbReference type="GO" id="GO:0005886">
    <property type="term" value="C:plasma membrane"/>
    <property type="evidence" value="ECO:0007669"/>
    <property type="project" value="UniProtKB-SubCell"/>
</dbReference>
<sequence length="417" mass="46052">MSQKVRNLTPTEPDILGCPRCDLICRVGAVELGQKAECPRCGYRLLGKSEYRADKLLAYSVTAIVLLIFALTLDFIQYDSSGLTQSMTLLDAAWQLSYFHEKLLAVIVLLTVILYPLLYLFSLIAVFVALKARASAIARYCLRLSSHVKPWLMVDVFLLGTLISLIKISGLANVQLKLGFWLFCGFVAFLLVTYYLVNTMNLWSVVGKQTKTLNNAKAGITAREQGYKVCEVCHRLVSFGVSDCPCCGDDIDRHWWRSPQATLALILAATLLLIPAHWLPIMETVHFGDAQPSTIIGGVIELWHSGDGPIAAIVFIASLVIPVAKILALLGLMALARWQTPQAVNHRLILYKVTDWIGRWSMIDIFVVAILVALVRSGTVMSVYPGAAAIAFGAAVVLTMLAAMSFDTRLFWREAEK</sequence>
<name>A0A432YN83_9GAMM</name>
<evidence type="ECO:0000256" key="6">
    <source>
        <dbReference type="ARBA" id="ARBA00022989"/>
    </source>
</evidence>
<evidence type="ECO:0000256" key="1">
    <source>
        <dbReference type="ARBA" id="ARBA00004429"/>
    </source>
</evidence>
<evidence type="ECO:0000256" key="4">
    <source>
        <dbReference type="ARBA" id="ARBA00022519"/>
    </source>
</evidence>
<dbReference type="Proteomes" id="UP000288361">
    <property type="component" value="Unassembled WGS sequence"/>
</dbReference>
<keyword evidence="6 8" id="KW-1133">Transmembrane helix</keyword>
<keyword evidence="7 8" id="KW-0472">Membrane</keyword>
<comment type="caution">
    <text evidence="9">The sequence shown here is derived from an EMBL/GenBank/DDBJ whole genome shotgun (WGS) entry which is preliminary data.</text>
</comment>
<evidence type="ECO:0000256" key="7">
    <source>
        <dbReference type="ARBA" id="ARBA00023136"/>
    </source>
</evidence>
<dbReference type="EMBL" id="PIQA01000012">
    <property type="protein sequence ID" value="RUO62358.1"/>
    <property type="molecule type" value="Genomic_DNA"/>
</dbReference>
<organism evidence="9 10">
    <name type="scientific">Idiomarina piscisalsi</name>
    <dbReference type="NCBI Taxonomy" id="1096243"/>
    <lineage>
        <taxon>Bacteria</taxon>
        <taxon>Pseudomonadati</taxon>
        <taxon>Pseudomonadota</taxon>
        <taxon>Gammaproteobacteria</taxon>
        <taxon>Alteromonadales</taxon>
        <taxon>Idiomarinaceae</taxon>
        <taxon>Idiomarina</taxon>
    </lineage>
</organism>
<keyword evidence="4" id="KW-0997">Cell inner membrane</keyword>
<keyword evidence="5 8" id="KW-0812">Transmembrane</keyword>
<dbReference type="Pfam" id="PF04403">
    <property type="entry name" value="PqiA"/>
    <property type="match status" value="2"/>
</dbReference>
<dbReference type="InterPro" id="IPR051800">
    <property type="entry name" value="PqiA-PqiB_transport"/>
</dbReference>